<sequence>MGTLNELTQTTPIAILAETLGYSPQTLEAHARASATTYARYLATRLD</sequence>
<evidence type="ECO:0000313" key="1">
    <source>
        <dbReference type="EMBL" id="BBX59168.1"/>
    </source>
</evidence>
<dbReference type="AlphaFoldDB" id="A0A7I7LH59"/>
<name>A0A7I7LH59_9MYCO</name>
<dbReference type="Proteomes" id="UP000467164">
    <property type="component" value="Chromosome"/>
</dbReference>
<evidence type="ECO:0000313" key="2">
    <source>
        <dbReference type="Proteomes" id="UP000467164"/>
    </source>
</evidence>
<organism evidence="1 2">
    <name type="scientific">Mycobacterium shottsii</name>
    <dbReference type="NCBI Taxonomy" id="133549"/>
    <lineage>
        <taxon>Bacteria</taxon>
        <taxon>Bacillati</taxon>
        <taxon>Actinomycetota</taxon>
        <taxon>Actinomycetes</taxon>
        <taxon>Mycobacteriales</taxon>
        <taxon>Mycobacteriaceae</taxon>
        <taxon>Mycobacterium</taxon>
        <taxon>Mycobacterium ulcerans group</taxon>
    </lineage>
</organism>
<evidence type="ECO:0008006" key="3">
    <source>
        <dbReference type="Google" id="ProtNLM"/>
    </source>
</evidence>
<gene>
    <name evidence="1" type="ORF">MSHO_45130</name>
</gene>
<reference evidence="1 2" key="1">
    <citation type="journal article" date="2019" name="Emerg. Microbes Infect.">
        <title>Comprehensive subspecies identification of 175 nontuberculous mycobacteria species based on 7547 genomic profiles.</title>
        <authorList>
            <person name="Matsumoto Y."/>
            <person name="Kinjo T."/>
            <person name="Motooka D."/>
            <person name="Nabeya D."/>
            <person name="Jung N."/>
            <person name="Uechi K."/>
            <person name="Horii T."/>
            <person name="Iida T."/>
            <person name="Fujita J."/>
            <person name="Nakamura S."/>
        </authorList>
    </citation>
    <scope>NUCLEOTIDE SEQUENCE [LARGE SCALE GENOMIC DNA]</scope>
    <source>
        <strain evidence="1 2">JCM 12657</strain>
    </source>
</reference>
<keyword evidence="2" id="KW-1185">Reference proteome</keyword>
<protein>
    <recommendedName>
        <fullName evidence="3">TetR family transcriptional regulator</fullName>
    </recommendedName>
</protein>
<dbReference type="EMBL" id="AP022572">
    <property type="protein sequence ID" value="BBX59168.1"/>
    <property type="molecule type" value="Genomic_DNA"/>
</dbReference>
<accession>A0A7I7LH59</accession>
<proteinExistence type="predicted"/>
<dbReference type="KEGG" id="msho:MSHO_45130"/>